<proteinExistence type="predicted"/>
<gene>
    <name evidence="2" type="ORF">AB6A40_003042</name>
</gene>
<evidence type="ECO:0000313" key="2">
    <source>
        <dbReference type="EMBL" id="MFH4976333.1"/>
    </source>
</evidence>
<feature type="compositionally biased region" description="Basic residues" evidence="1">
    <location>
        <begin position="8"/>
        <end position="19"/>
    </location>
</feature>
<protein>
    <submittedName>
        <fullName evidence="2">Uncharacterized protein</fullName>
    </submittedName>
</protein>
<feature type="region of interest" description="Disordered" evidence="1">
    <location>
        <begin position="1"/>
        <end position="36"/>
    </location>
</feature>
<dbReference type="Proteomes" id="UP001608902">
    <property type="component" value="Unassembled WGS sequence"/>
</dbReference>
<reference evidence="2 3" key="1">
    <citation type="submission" date="2024-08" db="EMBL/GenBank/DDBJ databases">
        <title>Gnathostoma spinigerum genome.</title>
        <authorList>
            <person name="Gonzalez-Bertolin B."/>
            <person name="Monzon S."/>
            <person name="Zaballos A."/>
            <person name="Jimenez P."/>
            <person name="Dekumyoy P."/>
            <person name="Varona S."/>
            <person name="Cuesta I."/>
            <person name="Sumanam S."/>
            <person name="Adisakwattana P."/>
            <person name="Gasser R.B."/>
            <person name="Hernandez-Gonzalez A."/>
            <person name="Young N.D."/>
            <person name="Perteguer M.J."/>
        </authorList>
    </citation>
    <scope>NUCLEOTIDE SEQUENCE [LARGE SCALE GENOMIC DNA]</scope>
    <source>
        <strain evidence="2">AL3</strain>
        <tissue evidence="2">Liver</tissue>
    </source>
</reference>
<organism evidence="2 3">
    <name type="scientific">Gnathostoma spinigerum</name>
    <dbReference type="NCBI Taxonomy" id="75299"/>
    <lineage>
        <taxon>Eukaryota</taxon>
        <taxon>Metazoa</taxon>
        <taxon>Ecdysozoa</taxon>
        <taxon>Nematoda</taxon>
        <taxon>Chromadorea</taxon>
        <taxon>Rhabditida</taxon>
        <taxon>Spirurina</taxon>
        <taxon>Gnathostomatomorpha</taxon>
        <taxon>Gnathostomatoidea</taxon>
        <taxon>Gnathostomatidae</taxon>
        <taxon>Gnathostoma</taxon>
    </lineage>
</organism>
<keyword evidence="3" id="KW-1185">Reference proteome</keyword>
<name>A0ABD6EH97_9BILA</name>
<dbReference type="AlphaFoldDB" id="A0ABD6EH97"/>
<dbReference type="EMBL" id="JBGFUD010001471">
    <property type="protein sequence ID" value="MFH4976333.1"/>
    <property type="molecule type" value="Genomic_DNA"/>
</dbReference>
<evidence type="ECO:0000313" key="3">
    <source>
        <dbReference type="Proteomes" id="UP001608902"/>
    </source>
</evidence>
<sequence>MTPSMLQHKPKRQPKKPKWTPRPATPPEPYEFPPEEKKLADILKEEKIPPTKRYARKPKELDVHIPFVIPWEQWPAIMTQEGMGAFGKPRDPFIKIDEGRNKLVQGEVPSETVIPLASTPVSAGRSGMLPFGAYRRNVADIIDSHEYDDSKLRLSEGIVPMQNKGLIYSQSGEIPMGALRQQTPNIKYTKNMTEGCDPESHKFLSRQFAPCSSEQAGSTIIDRRRNVIANVQGHGEDLGKYDHETNSLIPLLFNPVNDPRAVGSAFGSFRPLIHEAEGGFTMTYDEAIKCNMIIPFQTAPSLRT</sequence>
<evidence type="ECO:0000256" key="1">
    <source>
        <dbReference type="SAM" id="MobiDB-lite"/>
    </source>
</evidence>
<comment type="caution">
    <text evidence="2">The sequence shown here is derived from an EMBL/GenBank/DDBJ whole genome shotgun (WGS) entry which is preliminary data.</text>
</comment>
<accession>A0ABD6EH97</accession>
<feature type="compositionally biased region" description="Pro residues" evidence="1">
    <location>
        <begin position="23"/>
        <end position="32"/>
    </location>
</feature>